<dbReference type="SUPFAM" id="SSF46992">
    <property type="entry name" value="Ribosomal protein S20"/>
    <property type="match status" value="1"/>
</dbReference>
<comment type="similarity">
    <text evidence="1">Belongs to the bacterial ribosomal protein bS20 family.</text>
</comment>
<dbReference type="InterPro" id="IPR036510">
    <property type="entry name" value="Ribosomal_bS20_sf"/>
</dbReference>
<protein>
    <submittedName>
        <fullName evidence="6">Small subunit ribosomal protein S20</fullName>
    </submittedName>
</protein>
<reference evidence="6" key="1">
    <citation type="submission" date="2014-05" db="EMBL/GenBank/DDBJ databases">
        <title>The transcriptome of the halophilic microalga Tetraselmis sp. GSL018 isolated from the Great Salt Lake, Utah.</title>
        <authorList>
            <person name="Jinkerson R.E."/>
            <person name="D'Adamo S."/>
            <person name="Posewitz M.C."/>
        </authorList>
    </citation>
    <scope>NUCLEOTIDE SEQUENCE</scope>
    <source>
        <strain evidence="6">GSL018</strain>
    </source>
</reference>
<dbReference type="GO" id="GO:0003735">
    <property type="term" value="F:structural constituent of ribosome"/>
    <property type="evidence" value="ECO:0007669"/>
    <property type="project" value="InterPro"/>
</dbReference>
<evidence type="ECO:0000256" key="1">
    <source>
        <dbReference type="ARBA" id="ARBA00007634"/>
    </source>
</evidence>
<dbReference type="GO" id="GO:0006412">
    <property type="term" value="P:translation"/>
    <property type="evidence" value="ECO:0007669"/>
    <property type="project" value="InterPro"/>
</dbReference>
<keyword evidence="2" id="KW-0699">rRNA-binding</keyword>
<dbReference type="NCBIfam" id="TIGR00029">
    <property type="entry name" value="S20"/>
    <property type="match status" value="1"/>
</dbReference>
<dbReference type="GO" id="GO:0015935">
    <property type="term" value="C:small ribosomal subunit"/>
    <property type="evidence" value="ECO:0007669"/>
    <property type="project" value="TreeGrafter"/>
</dbReference>
<evidence type="ECO:0000256" key="5">
    <source>
        <dbReference type="ARBA" id="ARBA00023274"/>
    </source>
</evidence>
<name>A0A061S7M4_9CHLO</name>
<dbReference type="Gene3D" id="1.20.58.110">
    <property type="entry name" value="Ribosomal protein S20"/>
    <property type="match status" value="1"/>
</dbReference>
<evidence type="ECO:0000256" key="4">
    <source>
        <dbReference type="ARBA" id="ARBA00022980"/>
    </source>
</evidence>
<dbReference type="HAMAP" id="MF_00500">
    <property type="entry name" value="Ribosomal_bS20"/>
    <property type="match status" value="1"/>
</dbReference>
<accession>A0A061S7M4</accession>
<keyword evidence="3" id="KW-0694">RNA-binding</keyword>
<evidence type="ECO:0000256" key="3">
    <source>
        <dbReference type="ARBA" id="ARBA00022884"/>
    </source>
</evidence>
<evidence type="ECO:0000313" key="6">
    <source>
        <dbReference type="EMBL" id="JAC78791.1"/>
    </source>
</evidence>
<evidence type="ECO:0000256" key="2">
    <source>
        <dbReference type="ARBA" id="ARBA00022730"/>
    </source>
</evidence>
<dbReference type="GO" id="GO:0070181">
    <property type="term" value="F:small ribosomal subunit rRNA binding"/>
    <property type="evidence" value="ECO:0007669"/>
    <property type="project" value="TreeGrafter"/>
</dbReference>
<proteinExistence type="inferred from homology"/>
<sequence length="149" mass="16202">MAALATAFSGLSLKGSVVVRRGQNISAGSVPGLAAPSGRVAFFVDAKQNSLKRQRVTERNRLYNKDRKSEIATRIKKVIKAVDSLQKQEVQESDILGLEKMIGEATKSIDKAVSKGIMKQNTAARRKSRMSRAKRGLLIKAGMYTPAAK</sequence>
<dbReference type="PANTHER" id="PTHR33398:SF1">
    <property type="entry name" value="SMALL RIBOSOMAL SUBUNIT PROTEIN BS20C"/>
    <property type="match status" value="1"/>
</dbReference>
<organism evidence="6">
    <name type="scientific">Tetraselmis sp. GSL018</name>
    <dbReference type="NCBI Taxonomy" id="582737"/>
    <lineage>
        <taxon>Eukaryota</taxon>
        <taxon>Viridiplantae</taxon>
        <taxon>Chlorophyta</taxon>
        <taxon>core chlorophytes</taxon>
        <taxon>Chlorodendrophyceae</taxon>
        <taxon>Chlorodendrales</taxon>
        <taxon>Chlorodendraceae</taxon>
        <taxon>Tetraselmis</taxon>
    </lineage>
</organism>
<dbReference type="Pfam" id="PF01649">
    <property type="entry name" value="Ribosomal_S20p"/>
    <property type="match status" value="1"/>
</dbReference>
<dbReference type="PANTHER" id="PTHR33398">
    <property type="entry name" value="30S RIBOSOMAL PROTEIN S20"/>
    <property type="match status" value="1"/>
</dbReference>
<dbReference type="InterPro" id="IPR002583">
    <property type="entry name" value="Ribosomal_bS20"/>
</dbReference>
<dbReference type="AlphaFoldDB" id="A0A061S7M4"/>
<keyword evidence="4 6" id="KW-0689">Ribosomal protein</keyword>
<gene>
    <name evidence="6" type="primary">RPST</name>
    <name evidence="6" type="ORF">TSPGSL018_14295</name>
</gene>
<dbReference type="EMBL" id="GBEZ01006619">
    <property type="protein sequence ID" value="JAC78791.1"/>
    <property type="molecule type" value="Transcribed_RNA"/>
</dbReference>
<keyword evidence="5" id="KW-0687">Ribonucleoprotein</keyword>